<dbReference type="InterPro" id="IPR003869">
    <property type="entry name" value="Polysac_CapD-like"/>
</dbReference>
<dbReference type="Gene3D" id="3.40.50.720">
    <property type="entry name" value="NAD(P)-binding Rossmann-like Domain"/>
    <property type="match status" value="2"/>
</dbReference>
<protein>
    <submittedName>
        <fullName evidence="4">Polysaccharide biosynthesis protein</fullName>
    </submittedName>
</protein>
<dbReference type="AlphaFoldDB" id="A0A328BH55"/>
<feature type="transmembrane region" description="Helical" evidence="2">
    <location>
        <begin position="75"/>
        <end position="97"/>
    </location>
</feature>
<evidence type="ECO:0000259" key="3">
    <source>
        <dbReference type="Pfam" id="PF02719"/>
    </source>
</evidence>
<proteinExistence type="inferred from homology"/>
<evidence type="ECO:0000313" key="4">
    <source>
        <dbReference type="EMBL" id="RAK66580.1"/>
    </source>
</evidence>
<keyword evidence="2" id="KW-0812">Transmembrane</keyword>
<evidence type="ECO:0000256" key="2">
    <source>
        <dbReference type="SAM" id="Phobius"/>
    </source>
</evidence>
<dbReference type="EMBL" id="QFYS01000003">
    <property type="protein sequence ID" value="RAK66580.1"/>
    <property type="molecule type" value="Genomic_DNA"/>
</dbReference>
<name>A0A328BH55_9CAUL</name>
<evidence type="ECO:0000313" key="5">
    <source>
        <dbReference type="Proteomes" id="UP000249524"/>
    </source>
</evidence>
<organism evidence="4 5">
    <name type="scientific">Phenylobacterium kunshanense</name>
    <dbReference type="NCBI Taxonomy" id="1445034"/>
    <lineage>
        <taxon>Bacteria</taxon>
        <taxon>Pseudomonadati</taxon>
        <taxon>Pseudomonadota</taxon>
        <taxon>Alphaproteobacteria</taxon>
        <taxon>Caulobacterales</taxon>
        <taxon>Caulobacteraceae</taxon>
        <taxon>Phenylobacterium</taxon>
    </lineage>
</organism>
<gene>
    <name evidence="4" type="ORF">DJ019_10110</name>
</gene>
<accession>A0A328BH55</accession>
<dbReference type="Proteomes" id="UP000249524">
    <property type="component" value="Unassembled WGS sequence"/>
</dbReference>
<feature type="transmembrane region" description="Helical" evidence="2">
    <location>
        <begin position="109"/>
        <end position="133"/>
    </location>
</feature>
<reference evidence="4 5" key="1">
    <citation type="submission" date="2018-05" db="EMBL/GenBank/DDBJ databases">
        <authorList>
            <person name="Lanie J.A."/>
            <person name="Ng W.-L."/>
            <person name="Kazmierczak K.M."/>
            <person name="Andrzejewski T.M."/>
            <person name="Davidsen T.M."/>
            <person name="Wayne K.J."/>
            <person name="Tettelin H."/>
            <person name="Glass J.I."/>
            <person name="Rusch D."/>
            <person name="Podicherti R."/>
            <person name="Tsui H.-C.T."/>
            <person name="Winkler M.E."/>
        </authorList>
    </citation>
    <scope>NUCLEOTIDE SEQUENCE [LARGE SCALE GENOMIC DNA]</scope>
    <source>
        <strain evidence="4 5">BUT-10</strain>
    </source>
</reference>
<dbReference type="InterPro" id="IPR051203">
    <property type="entry name" value="Polysaccharide_Synthase-Rel"/>
</dbReference>
<dbReference type="Pfam" id="PF02719">
    <property type="entry name" value="Polysacc_synt_2"/>
    <property type="match status" value="1"/>
</dbReference>
<dbReference type="InterPro" id="IPR036291">
    <property type="entry name" value="NAD(P)-bd_dom_sf"/>
</dbReference>
<dbReference type="PANTHER" id="PTHR43318:SF1">
    <property type="entry name" value="POLYSACCHARIDE BIOSYNTHESIS PROTEIN EPSC-RELATED"/>
    <property type="match status" value="1"/>
</dbReference>
<keyword evidence="2" id="KW-0472">Membrane</keyword>
<keyword evidence="2" id="KW-1133">Transmembrane helix</keyword>
<feature type="domain" description="Polysaccharide biosynthesis protein CapD-like" evidence="3">
    <location>
        <begin position="335"/>
        <end position="610"/>
    </location>
</feature>
<keyword evidence="5" id="KW-1185">Reference proteome</keyword>
<dbReference type="PANTHER" id="PTHR43318">
    <property type="entry name" value="UDP-N-ACETYLGLUCOSAMINE 4,6-DEHYDRATASE"/>
    <property type="match status" value="1"/>
</dbReference>
<feature type="transmembrane region" description="Helical" evidence="2">
    <location>
        <begin position="44"/>
        <end position="63"/>
    </location>
</feature>
<comment type="similarity">
    <text evidence="1">Belongs to the polysaccharide synthase family.</text>
</comment>
<evidence type="ECO:0000256" key="1">
    <source>
        <dbReference type="ARBA" id="ARBA00007430"/>
    </source>
</evidence>
<comment type="caution">
    <text evidence="4">The sequence shown here is derived from an EMBL/GenBank/DDBJ whole genome shotgun (WGS) entry which is preliminary data.</text>
</comment>
<dbReference type="OrthoDB" id="9803111at2"/>
<dbReference type="SUPFAM" id="SSF51735">
    <property type="entry name" value="NAD(P)-binding Rossmann-fold domains"/>
    <property type="match status" value="1"/>
</dbReference>
<sequence length="676" mass="73525">MSVGRGKSSARQVSLAPSGWGSKVGNQNVSGVRRMERMAVRAQTVVFDALLAALAFAIAFFVAPTQPELGFGQAGALNFFQLAALYASIAAVFSLVFRRELSPWRYVSIPDALVLARSSLLTVGIFLLAVFVLDRAAGLPRSTLVMAPLFQMVTAMGVRIMRRALHEHALESFSPLKTISDRTQAPSLLLIGPPSLADTYLRDAARSHDRSYTPVGIIGTDRRDVGAQVRGVCIIEAIDRLDEALTDLRRWNRYPRAVLFLEEPGKLKGLTADLLGRLKSDGVRLLRLPSIVELSQHDGLTLLPMRDINIEELLAREPIELDRRAIAHLIQGRRILVTGAGGSIGAELCRQVATFGCGQLTVLDASETALFEIEREIRETFPHIVVKSVLCDVRNAQRLTAAFERERPHLVFHAAALKHVSMVERHPTEGLLTNVIGTWNVAEASKACGARQMVLISTDKAVDPTNVMGATKRLAEAVIHAQQAATNSDTRFSAVRFGNVLGSNGSVVPIFKSQIERGGPVTVTHPEMTRFFMTIPEAAQLVLHATAACHEDERRDSRLFLLEMGEPVSIMDLARQMIALSGRRDIDIEITGLRPGEKLTEALLDETETSLPAAPKVMEVVSNSAVRLTPGHMEALADVAETGGSDEVRRSLFDLVAQVRGEKPGAAPNLRVVTGA</sequence>
<dbReference type="CDD" id="cd05237">
    <property type="entry name" value="UDP_invert_4-6DH_SDR_e"/>
    <property type="match status" value="1"/>
</dbReference>